<evidence type="ECO:0000313" key="3">
    <source>
        <dbReference type="Proteomes" id="UP000324222"/>
    </source>
</evidence>
<dbReference type="EMBL" id="VSRR010051533">
    <property type="protein sequence ID" value="MPC79586.1"/>
    <property type="molecule type" value="Genomic_DNA"/>
</dbReference>
<sequence>MATFAVRGPDGFCGHIYSGTKSNEGGARRGGQGRRRRRRRGGVHFINKHKRRIFRKIMTLSDESEAVEIARVFLMGALSLTLPANPASLRLLRPVVTPEEGRGTTAMKVFARE</sequence>
<protein>
    <submittedName>
        <fullName evidence="2">Uncharacterized protein</fullName>
    </submittedName>
</protein>
<feature type="compositionally biased region" description="Basic residues" evidence="1">
    <location>
        <begin position="31"/>
        <end position="41"/>
    </location>
</feature>
<proteinExistence type="predicted"/>
<evidence type="ECO:0000256" key="1">
    <source>
        <dbReference type="SAM" id="MobiDB-lite"/>
    </source>
</evidence>
<accession>A0A5B7ICF2</accession>
<organism evidence="2 3">
    <name type="scientific">Portunus trituberculatus</name>
    <name type="common">Swimming crab</name>
    <name type="synonym">Neptunus trituberculatus</name>
    <dbReference type="NCBI Taxonomy" id="210409"/>
    <lineage>
        <taxon>Eukaryota</taxon>
        <taxon>Metazoa</taxon>
        <taxon>Ecdysozoa</taxon>
        <taxon>Arthropoda</taxon>
        <taxon>Crustacea</taxon>
        <taxon>Multicrustacea</taxon>
        <taxon>Malacostraca</taxon>
        <taxon>Eumalacostraca</taxon>
        <taxon>Eucarida</taxon>
        <taxon>Decapoda</taxon>
        <taxon>Pleocyemata</taxon>
        <taxon>Brachyura</taxon>
        <taxon>Eubrachyura</taxon>
        <taxon>Portunoidea</taxon>
        <taxon>Portunidae</taxon>
        <taxon>Portuninae</taxon>
        <taxon>Portunus</taxon>
    </lineage>
</organism>
<evidence type="ECO:0000313" key="2">
    <source>
        <dbReference type="EMBL" id="MPC79586.1"/>
    </source>
</evidence>
<comment type="caution">
    <text evidence="2">The sequence shown here is derived from an EMBL/GenBank/DDBJ whole genome shotgun (WGS) entry which is preliminary data.</text>
</comment>
<feature type="region of interest" description="Disordered" evidence="1">
    <location>
        <begin position="17"/>
        <end position="41"/>
    </location>
</feature>
<keyword evidence="3" id="KW-1185">Reference proteome</keyword>
<reference evidence="2 3" key="1">
    <citation type="submission" date="2019-05" db="EMBL/GenBank/DDBJ databases">
        <title>Another draft genome of Portunus trituberculatus and its Hox gene families provides insights of decapod evolution.</title>
        <authorList>
            <person name="Jeong J.-H."/>
            <person name="Song I."/>
            <person name="Kim S."/>
            <person name="Choi T."/>
            <person name="Kim D."/>
            <person name="Ryu S."/>
            <person name="Kim W."/>
        </authorList>
    </citation>
    <scope>NUCLEOTIDE SEQUENCE [LARGE SCALE GENOMIC DNA]</scope>
    <source>
        <tissue evidence="2">Muscle</tissue>
    </source>
</reference>
<dbReference type="Proteomes" id="UP000324222">
    <property type="component" value="Unassembled WGS sequence"/>
</dbReference>
<gene>
    <name evidence="2" type="ORF">E2C01_074121</name>
</gene>
<name>A0A5B7ICF2_PORTR</name>
<dbReference type="AlphaFoldDB" id="A0A5B7ICF2"/>